<dbReference type="RefSeq" id="WP_009449231.1">
    <property type="nucleotide sequence ID" value="NZ_AMSI01000001.1"/>
</dbReference>
<dbReference type="GO" id="GO:0005886">
    <property type="term" value="C:plasma membrane"/>
    <property type="evidence" value="ECO:0007669"/>
    <property type="project" value="UniProtKB-SubCell"/>
</dbReference>
<evidence type="ECO:0000313" key="10">
    <source>
        <dbReference type="Proteomes" id="UP000007374"/>
    </source>
</evidence>
<feature type="transmembrane region" description="Helical" evidence="7">
    <location>
        <begin position="318"/>
        <end position="338"/>
    </location>
</feature>
<organism evidence="9 10">
    <name type="scientific">Nitratireductor indicus C115</name>
    <dbReference type="NCBI Taxonomy" id="1231190"/>
    <lineage>
        <taxon>Bacteria</taxon>
        <taxon>Pseudomonadati</taxon>
        <taxon>Pseudomonadota</taxon>
        <taxon>Alphaproteobacteria</taxon>
        <taxon>Hyphomicrobiales</taxon>
        <taxon>Phyllobacteriaceae</taxon>
        <taxon>Nitratireductor</taxon>
    </lineage>
</organism>
<reference evidence="9 10" key="1">
    <citation type="journal article" date="2012" name="J. Bacteriol.">
        <title>Genome Sequence of Nitratireductor indicus Type Strain C115.</title>
        <authorList>
            <person name="Lai Q."/>
            <person name="Li G."/>
            <person name="Yu Z."/>
            <person name="Shao Z."/>
        </authorList>
    </citation>
    <scope>NUCLEOTIDE SEQUENCE [LARGE SCALE GENOMIC DNA]</scope>
    <source>
        <strain evidence="9 10">C115</strain>
    </source>
</reference>
<dbReference type="AlphaFoldDB" id="K2N9H4"/>
<keyword evidence="2" id="KW-1003">Cell membrane</keyword>
<comment type="subcellular location">
    <subcellularLocation>
        <location evidence="1 7">Cell inner membrane</location>
        <topology evidence="1 7">Multi-pass membrane protein</topology>
    </subcellularLocation>
</comment>
<comment type="caution">
    <text evidence="7">Lacks conserved residue(s) required for the propagation of feature annotation.</text>
</comment>
<evidence type="ECO:0000256" key="5">
    <source>
        <dbReference type="ARBA" id="ARBA00022989"/>
    </source>
</evidence>
<evidence type="ECO:0000256" key="7">
    <source>
        <dbReference type="RuleBase" id="RU369079"/>
    </source>
</evidence>
<name>K2N9H4_9HYPH</name>
<feature type="domain" description="TRAP C4-dicarboxylate transport system permease DctM subunit" evidence="8">
    <location>
        <begin position="11"/>
        <end position="425"/>
    </location>
</feature>
<feature type="transmembrane region" description="Helical" evidence="7">
    <location>
        <begin position="408"/>
        <end position="429"/>
    </location>
</feature>
<evidence type="ECO:0000256" key="1">
    <source>
        <dbReference type="ARBA" id="ARBA00004429"/>
    </source>
</evidence>
<dbReference type="NCBIfam" id="TIGR00786">
    <property type="entry name" value="dctM"/>
    <property type="match status" value="1"/>
</dbReference>
<evidence type="ECO:0000256" key="3">
    <source>
        <dbReference type="ARBA" id="ARBA00022519"/>
    </source>
</evidence>
<feature type="transmembrane region" description="Helical" evidence="7">
    <location>
        <begin position="7"/>
        <end position="38"/>
    </location>
</feature>
<dbReference type="InterPro" id="IPR010656">
    <property type="entry name" value="DctM"/>
</dbReference>
<proteinExistence type="inferred from homology"/>
<evidence type="ECO:0000259" key="8">
    <source>
        <dbReference type="Pfam" id="PF06808"/>
    </source>
</evidence>
<evidence type="ECO:0000256" key="2">
    <source>
        <dbReference type="ARBA" id="ARBA00022475"/>
    </source>
</evidence>
<feature type="transmembrane region" description="Helical" evidence="7">
    <location>
        <begin position="350"/>
        <end position="372"/>
    </location>
</feature>
<dbReference type="Proteomes" id="UP000007374">
    <property type="component" value="Unassembled WGS sequence"/>
</dbReference>
<dbReference type="OrthoDB" id="8043430at2"/>
<comment type="function">
    <text evidence="7">Part of the tripartite ATP-independent periplasmic (TRAP) transport system.</text>
</comment>
<accession>K2N9H4</accession>
<dbReference type="InterPro" id="IPR004681">
    <property type="entry name" value="TRAP_DctM"/>
</dbReference>
<keyword evidence="6 7" id="KW-0472">Membrane</keyword>
<keyword evidence="5 7" id="KW-1133">Transmembrane helix</keyword>
<feature type="transmembrane region" description="Helical" evidence="7">
    <location>
        <begin position="285"/>
        <end position="306"/>
    </location>
</feature>
<comment type="caution">
    <text evidence="9">The sequence shown here is derived from an EMBL/GenBank/DDBJ whole genome shotgun (WGS) entry which is preliminary data.</text>
</comment>
<dbReference type="GO" id="GO:0022857">
    <property type="term" value="F:transmembrane transporter activity"/>
    <property type="evidence" value="ECO:0007669"/>
    <property type="project" value="UniProtKB-UniRule"/>
</dbReference>
<dbReference type="Pfam" id="PF06808">
    <property type="entry name" value="DctM"/>
    <property type="match status" value="1"/>
</dbReference>
<dbReference type="eggNOG" id="COG1593">
    <property type="taxonomic scope" value="Bacteria"/>
</dbReference>
<feature type="transmembrane region" description="Helical" evidence="7">
    <location>
        <begin position="249"/>
        <end position="265"/>
    </location>
</feature>
<comment type="subunit">
    <text evidence="7">The complex comprises the extracytoplasmic solute receptor protein and the two transmembrane proteins.</text>
</comment>
<feature type="transmembrane region" description="Helical" evidence="7">
    <location>
        <begin position="58"/>
        <end position="79"/>
    </location>
</feature>
<keyword evidence="10" id="KW-1185">Reference proteome</keyword>
<keyword evidence="4 7" id="KW-0812">Transmembrane</keyword>
<keyword evidence="7" id="KW-0813">Transport</keyword>
<evidence type="ECO:0000313" key="9">
    <source>
        <dbReference type="EMBL" id="EKF44153.1"/>
    </source>
</evidence>
<feature type="transmembrane region" description="Helical" evidence="7">
    <location>
        <begin position="143"/>
        <end position="163"/>
    </location>
</feature>
<evidence type="ECO:0000256" key="4">
    <source>
        <dbReference type="ARBA" id="ARBA00022692"/>
    </source>
</evidence>
<feature type="transmembrane region" description="Helical" evidence="7">
    <location>
        <begin position="175"/>
        <end position="198"/>
    </location>
</feature>
<evidence type="ECO:0000256" key="6">
    <source>
        <dbReference type="ARBA" id="ARBA00023136"/>
    </source>
</evidence>
<sequence>MSWEIMLLLYLGLLFGLIGIGCPIGVALGITGLTGIVMKHGLMLLPTVGDILWNNGNSFILVAIPMFILMGEVILQTGLSRRFYRGLSVLLSRSRAGLAYANIVGCGMFSAICGSSVATALTMGQVAAPELDRRGYDRAITTGTLAAGGTLGILIPPSIPMIIYAITVQAPVIDLFIAGIVPGLLIVLLFCVWIFIYARLHPEHVPAPEKTPLDRAAVMHALLDCLPLIVLIVAVIGSLYFGLVTPTEAGAFGSLIALAIGFGYGELTWANIRAALGRAVTMTTTVFYIILTGAILSFAIVDAGIARGVSNAVVEAGFSPLSFFLLIAVIYVVLGMLIEGVAMMLLTVPILYPAVIALGFDPIWFGVVLVIFIEIGALTPPMGLNLVAIQSVSPTTSLATIIRGAAPYVAMMLAGLCLLYAFPEIALWLPQTMK</sequence>
<comment type="similarity">
    <text evidence="7">Belongs to the TRAP transporter large permease family.</text>
</comment>
<protein>
    <recommendedName>
        <fullName evidence="7">TRAP transporter large permease protein</fullName>
    </recommendedName>
</protein>
<feature type="transmembrane region" description="Helical" evidence="7">
    <location>
        <begin position="218"/>
        <end position="242"/>
    </location>
</feature>
<dbReference type="EMBL" id="AMSI01000001">
    <property type="protein sequence ID" value="EKF44153.1"/>
    <property type="molecule type" value="Genomic_DNA"/>
</dbReference>
<dbReference type="PANTHER" id="PTHR33362">
    <property type="entry name" value="SIALIC ACID TRAP TRANSPORTER PERMEASE PROTEIN SIAT-RELATED"/>
    <property type="match status" value="1"/>
</dbReference>
<dbReference type="PIRSF" id="PIRSF006066">
    <property type="entry name" value="HI0050"/>
    <property type="match status" value="1"/>
</dbReference>
<dbReference type="PANTHER" id="PTHR33362:SF5">
    <property type="entry name" value="C4-DICARBOXYLATE TRAP TRANSPORTER LARGE PERMEASE PROTEIN DCTM"/>
    <property type="match status" value="1"/>
</dbReference>
<dbReference type="PATRIC" id="fig|1231190.3.peg.83"/>
<keyword evidence="3 7" id="KW-0997">Cell inner membrane</keyword>
<dbReference type="STRING" id="721133.SAMN05216176_10276"/>
<gene>
    <name evidence="9" type="ORF">NA8A_00385</name>
</gene>